<dbReference type="SUPFAM" id="SSF51905">
    <property type="entry name" value="FAD/NAD(P)-binding domain"/>
    <property type="match status" value="1"/>
</dbReference>
<dbReference type="SUPFAM" id="SSF54373">
    <property type="entry name" value="FAD-linked reductases, C-terminal domain"/>
    <property type="match status" value="1"/>
</dbReference>
<feature type="domain" description="Glucose-methanol-choline oxidoreductase N-terminal" evidence="7">
    <location>
        <begin position="84"/>
        <end position="107"/>
    </location>
</feature>
<evidence type="ECO:0000256" key="6">
    <source>
        <dbReference type="RuleBase" id="RU003968"/>
    </source>
</evidence>
<dbReference type="PROSITE" id="PS00624">
    <property type="entry name" value="GMC_OXRED_2"/>
    <property type="match status" value="1"/>
</dbReference>
<dbReference type="PIRSF" id="PIRSF000137">
    <property type="entry name" value="Alcohol_oxidase"/>
    <property type="match status" value="1"/>
</dbReference>
<feature type="binding site" evidence="5">
    <location>
        <position position="86"/>
    </location>
    <ligand>
        <name>FAD</name>
        <dbReference type="ChEBI" id="CHEBI:57692"/>
    </ligand>
</feature>
<dbReference type="Gene3D" id="3.50.50.60">
    <property type="entry name" value="FAD/NAD(P)-binding domain"/>
    <property type="match status" value="1"/>
</dbReference>
<evidence type="ECO:0000256" key="1">
    <source>
        <dbReference type="ARBA" id="ARBA00001974"/>
    </source>
</evidence>
<dbReference type="GO" id="GO:0050660">
    <property type="term" value="F:flavin adenine dinucleotide binding"/>
    <property type="evidence" value="ECO:0007669"/>
    <property type="project" value="InterPro"/>
</dbReference>
<dbReference type="Proteomes" id="UP000482155">
    <property type="component" value="Unassembled WGS sequence"/>
</dbReference>
<gene>
    <name evidence="9" type="ORF">G3574_20885</name>
</gene>
<feature type="binding site" evidence="5">
    <location>
        <position position="223"/>
    </location>
    <ligand>
        <name>FAD</name>
        <dbReference type="ChEBI" id="CHEBI:57692"/>
    </ligand>
</feature>
<dbReference type="InterPro" id="IPR000172">
    <property type="entry name" value="GMC_OxRdtase_N"/>
</dbReference>
<sequence>MEFAGKYDYIIIGAGSAGCVLANRLAQDEGVSVLLLEAGRKDDYIWIHIPVGYLYCIDNPRTDWLFRTEADAGLNGRALIYPRGKVIGGSSSINGMIYMRGQARDYDEWARLTGDEGWRWQNVLPVFKKSEDYHKGADEFHGAGGEWRVERQRLKWEILDAFRKAALERGVPMVEDFNRGNNEGCGYFEVNQKNGFRWNTARAFLRNANGRKGKLDIMTGCHVKRLRLEQGADGLNCTGVEFTGGNSEWYAEAARETISTAGAVGSPQILQLSGIGPASLLQRHGIPVAADVPGVGENLQDHLQLRMIYKIRGARTLNMMANNWFGKMKIGMQYVATRSGPMSMAPSQLGAFVKSSPDQATPNLQYHVQPLSLERFGEPLHPFPAFTASVCNLRPTARGHIRIASGDHLQAPKITPNYLSTPEDRKVAAEALTITREIVAKPALQKYCPEEFKPGPQYRTEQELAKAAGDIGTTIFHPVGTCKMGSRDDAMAVVDSQMRVRGVRRLRVVDASVMPTITSGNTNSPTIMIAEKAAEWIKAARRDASAASIVLPGVTAAA</sequence>
<dbReference type="AlphaFoldDB" id="A0A6B3SSB0"/>
<dbReference type="InterPro" id="IPR036188">
    <property type="entry name" value="FAD/NAD-bd_sf"/>
</dbReference>
<accession>A0A6B3SSB0</accession>
<dbReference type="PROSITE" id="PS51257">
    <property type="entry name" value="PROKAR_LIPOPROTEIN"/>
    <property type="match status" value="1"/>
</dbReference>
<dbReference type="Pfam" id="PF05199">
    <property type="entry name" value="GMC_oxred_C"/>
    <property type="match status" value="1"/>
</dbReference>
<reference evidence="9 10" key="1">
    <citation type="submission" date="2020-02" db="EMBL/GenBank/DDBJ databases">
        <authorList>
            <person name="Kim M.K."/>
        </authorList>
    </citation>
    <scope>NUCLEOTIDE SEQUENCE [LARGE SCALE GENOMIC DNA]</scope>
    <source>
        <strain evidence="9 10">17J57-3</strain>
    </source>
</reference>
<dbReference type="InterPro" id="IPR007867">
    <property type="entry name" value="GMC_OxRtase_C"/>
</dbReference>
<evidence type="ECO:0000259" key="8">
    <source>
        <dbReference type="PROSITE" id="PS00624"/>
    </source>
</evidence>
<dbReference type="InterPro" id="IPR012132">
    <property type="entry name" value="GMC_OxRdtase"/>
</dbReference>
<name>A0A6B3SSB0_9BURK</name>
<feature type="domain" description="Glucose-methanol-choline oxidoreductase N-terminal" evidence="8">
    <location>
        <begin position="262"/>
        <end position="276"/>
    </location>
</feature>
<evidence type="ECO:0000256" key="2">
    <source>
        <dbReference type="ARBA" id="ARBA00010790"/>
    </source>
</evidence>
<keyword evidence="10" id="KW-1185">Reference proteome</keyword>
<comment type="caution">
    <text evidence="9">The sequence shown here is derived from an EMBL/GenBank/DDBJ whole genome shotgun (WGS) entry which is preliminary data.</text>
</comment>
<dbReference type="RefSeq" id="WP_163967491.1">
    <property type="nucleotide sequence ID" value="NZ_JAAIVB010000073.1"/>
</dbReference>
<dbReference type="EMBL" id="JAAIVB010000073">
    <property type="protein sequence ID" value="NEX63541.1"/>
    <property type="molecule type" value="Genomic_DNA"/>
</dbReference>
<evidence type="ECO:0000256" key="4">
    <source>
        <dbReference type="ARBA" id="ARBA00022827"/>
    </source>
</evidence>
<dbReference type="PANTHER" id="PTHR11552:SF147">
    <property type="entry name" value="CHOLINE DEHYDROGENASE, MITOCHONDRIAL"/>
    <property type="match status" value="1"/>
</dbReference>
<dbReference type="Gene3D" id="3.30.560.10">
    <property type="entry name" value="Glucose Oxidase, domain 3"/>
    <property type="match status" value="1"/>
</dbReference>
<protein>
    <submittedName>
        <fullName evidence="9">Choline dehydrogenase</fullName>
    </submittedName>
</protein>
<dbReference type="GO" id="GO:0016614">
    <property type="term" value="F:oxidoreductase activity, acting on CH-OH group of donors"/>
    <property type="evidence" value="ECO:0007669"/>
    <property type="project" value="InterPro"/>
</dbReference>
<evidence type="ECO:0000313" key="10">
    <source>
        <dbReference type="Proteomes" id="UP000482155"/>
    </source>
</evidence>
<evidence type="ECO:0000256" key="3">
    <source>
        <dbReference type="ARBA" id="ARBA00022630"/>
    </source>
</evidence>
<keyword evidence="3 6" id="KW-0285">Flavoprotein</keyword>
<proteinExistence type="inferred from homology"/>
<evidence type="ECO:0000313" key="9">
    <source>
        <dbReference type="EMBL" id="NEX63541.1"/>
    </source>
</evidence>
<comment type="cofactor">
    <cofactor evidence="1 5">
        <name>FAD</name>
        <dbReference type="ChEBI" id="CHEBI:57692"/>
    </cofactor>
</comment>
<dbReference type="Pfam" id="PF00732">
    <property type="entry name" value="GMC_oxred_N"/>
    <property type="match status" value="1"/>
</dbReference>
<dbReference type="PANTHER" id="PTHR11552">
    <property type="entry name" value="GLUCOSE-METHANOL-CHOLINE GMC OXIDOREDUCTASE"/>
    <property type="match status" value="1"/>
</dbReference>
<keyword evidence="4 5" id="KW-0274">FAD</keyword>
<evidence type="ECO:0000256" key="5">
    <source>
        <dbReference type="PIRSR" id="PIRSR000137-2"/>
    </source>
</evidence>
<comment type="similarity">
    <text evidence="2 6">Belongs to the GMC oxidoreductase family.</text>
</comment>
<dbReference type="PROSITE" id="PS00623">
    <property type="entry name" value="GMC_OXRED_1"/>
    <property type="match status" value="1"/>
</dbReference>
<organism evidence="9 10">
    <name type="scientific">Noviherbaspirillum galbum</name>
    <dbReference type="NCBI Taxonomy" id="2709383"/>
    <lineage>
        <taxon>Bacteria</taxon>
        <taxon>Pseudomonadati</taxon>
        <taxon>Pseudomonadota</taxon>
        <taxon>Betaproteobacteria</taxon>
        <taxon>Burkholderiales</taxon>
        <taxon>Oxalobacteraceae</taxon>
        <taxon>Noviherbaspirillum</taxon>
    </lineage>
</organism>
<evidence type="ECO:0000259" key="7">
    <source>
        <dbReference type="PROSITE" id="PS00623"/>
    </source>
</evidence>